<dbReference type="CDD" id="cd06579">
    <property type="entry name" value="TM_PBP1_transp_AraH_like"/>
    <property type="match status" value="1"/>
</dbReference>
<keyword evidence="2" id="KW-1003">Cell membrane</keyword>
<dbReference type="EMBL" id="DYXC01000060">
    <property type="protein sequence ID" value="HJF14071.1"/>
    <property type="molecule type" value="Genomic_DNA"/>
</dbReference>
<gene>
    <name evidence="7" type="ORF">K8V32_04605</name>
</gene>
<dbReference type="GO" id="GO:0022857">
    <property type="term" value="F:transmembrane transporter activity"/>
    <property type="evidence" value="ECO:0007669"/>
    <property type="project" value="InterPro"/>
</dbReference>
<name>A0A921FMB1_9MICC</name>
<evidence type="ECO:0000313" key="8">
    <source>
        <dbReference type="Proteomes" id="UP000703315"/>
    </source>
</evidence>
<dbReference type="PANTHER" id="PTHR32196">
    <property type="entry name" value="ABC TRANSPORTER PERMEASE PROTEIN YPHD-RELATED-RELATED"/>
    <property type="match status" value="1"/>
</dbReference>
<feature type="transmembrane region" description="Helical" evidence="6">
    <location>
        <begin position="40"/>
        <end position="58"/>
    </location>
</feature>
<comment type="caution">
    <text evidence="7">The sequence shown here is derived from an EMBL/GenBank/DDBJ whole genome shotgun (WGS) entry which is preliminary data.</text>
</comment>
<evidence type="ECO:0000256" key="3">
    <source>
        <dbReference type="ARBA" id="ARBA00022692"/>
    </source>
</evidence>
<keyword evidence="5 6" id="KW-0472">Membrane</keyword>
<reference evidence="7" key="2">
    <citation type="submission" date="2021-09" db="EMBL/GenBank/DDBJ databases">
        <authorList>
            <person name="Gilroy R."/>
        </authorList>
    </citation>
    <scope>NUCLEOTIDE SEQUENCE</scope>
    <source>
        <strain evidence="7">ChiHjej13B12-14962</strain>
    </source>
</reference>
<dbReference type="InterPro" id="IPR001851">
    <property type="entry name" value="ABC_transp_permease"/>
</dbReference>
<feature type="transmembrane region" description="Helical" evidence="6">
    <location>
        <begin position="237"/>
        <end position="258"/>
    </location>
</feature>
<protein>
    <submittedName>
        <fullName evidence="7">ABC transporter permease</fullName>
    </submittedName>
</protein>
<comment type="subcellular location">
    <subcellularLocation>
        <location evidence="1">Cell membrane</location>
        <topology evidence="1">Multi-pass membrane protein</topology>
    </subcellularLocation>
</comment>
<accession>A0A921FMB1</accession>
<evidence type="ECO:0000256" key="4">
    <source>
        <dbReference type="ARBA" id="ARBA00022989"/>
    </source>
</evidence>
<feature type="transmembrane region" description="Helical" evidence="6">
    <location>
        <begin position="94"/>
        <end position="116"/>
    </location>
</feature>
<dbReference type="Proteomes" id="UP000703315">
    <property type="component" value="Unassembled WGS sequence"/>
</dbReference>
<feature type="transmembrane region" description="Helical" evidence="6">
    <location>
        <begin position="265"/>
        <end position="281"/>
    </location>
</feature>
<evidence type="ECO:0000256" key="2">
    <source>
        <dbReference type="ARBA" id="ARBA00022475"/>
    </source>
</evidence>
<keyword evidence="3 6" id="KW-0812">Transmembrane</keyword>
<evidence type="ECO:0000256" key="6">
    <source>
        <dbReference type="SAM" id="Phobius"/>
    </source>
</evidence>
<dbReference type="AlphaFoldDB" id="A0A921FMB1"/>
<evidence type="ECO:0000256" key="5">
    <source>
        <dbReference type="ARBA" id="ARBA00023136"/>
    </source>
</evidence>
<reference evidence="7" key="1">
    <citation type="journal article" date="2021" name="PeerJ">
        <title>Extensive microbial diversity within the chicken gut microbiome revealed by metagenomics and culture.</title>
        <authorList>
            <person name="Gilroy R."/>
            <person name="Ravi A."/>
            <person name="Getino M."/>
            <person name="Pursley I."/>
            <person name="Horton D.L."/>
            <person name="Alikhan N.F."/>
            <person name="Baker D."/>
            <person name="Gharbi K."/>
            <person name="Hall N."/>
            <person name="Watson M."/>
            <person name="Adriaenssens E.M."/>
            <person name="Foster-Nyarko E."/>
            <person name="Jarju S."/>
            <person name="Secka A."/>
            <person name="Antonio M."/>
            <person name="Oren A."/>
            <person name="Chaudhuri R.R."/>
            <person name="La Ragione R."/>
            <person name="Hildebrand F."/>
            <person name="Pallen M.J."/>
        </authorList>
    </citation>
    <scope>NUCLEOTIDE SEQUENCE</scope>
    <source>
        <strain evidence="7">ChiHjej13B12-14962</strain>
    </source>
</reference>
<sequence>MNRIFAFLQQRPYAFALLLCIVLLALNIIVSPSFANPTRWPAILGTFAPFALVGFASTPSVLSGGMDISVGPLTTFISVIFIAVLMPAGLGSWYFSVPILLILATIVGMINGILVAVVRLHPVVATVGMLFILIGLSQTIAPNPVQAADRWSAGLARTLGFMPGALLTIGAAALIWFLLRRTAFISNLLATGDSDLSAFGSGVNVTAVRILAYGLGGLFAGIGGIALAALLQSSESALATTYALLGLAAVVLGGTSLLGGRGSMLGTLFGAFAIYLIQQLLTAGGVQSNLIQFAYGIVLVVGVLVSATLLSARQKGKLQ</sequence>
<evidence type="ECO:0000313" key="7">
    <source>
        <dbReference type="EMBL" id="HJF14071.1"/>
    </source>
</evidence>
<keyword evidence="4 6" id="KW-1133">Transmembrane helix</keyword>
<dbReference type="PANTHER" id="PTHR32196:SF72">
    <property type="entry name" value="RIBOSE IMPORT PERMEASE PROTEIN RBSC"/>
    <property type="match status" value="1"/>
</dbReference>
<proteinExistence type="predicted"/>
<organism evidence="7 8">
    <name type="scientific">Enteractinococcus helveticum</name>
    <dbReference type="NCBI Taxonomy" id="1837282"/>
    <lineage>
        <taxon>Bacteria</taxon>
        <taxon>Bacillati</taxon>
        <taxon>Actinomycetota</taxon>
        <taxon>Actinomycetes</taxon>
        <taxon>Micrococcales</taxon>
        <taxon>Micrococcaceae</taxon>
    </lineage>
</organism>
<dbReference type="GO" id="GO:0005886">
    <property type="term" value="C:plasma membrane"/>
    <property type="evidence" value="ECO:0007669"/>
    <property type="project" value="UniProtKB-SubCell"/>
</dbReference>
<feature type="transmembrane region" description="Helical" evidence="6">
    <location>
        <begin position="210"/>
        <end position="231"/>
    </location>
</feature>
<feature type="transmembrane region" description="Helical" evidence="6">
    <location>
        <begin position="70"/>
        <end position="88"/>
    </location>
</feature>
<feature type="transmembrane region" description="Helical" evidence="6">
    <location>
        <begin position="293"/>
        <end position="312"/>
    </location>
</feature>
<feature type="transmembrane region" description="Helical" evidence="6">
    <location>
        <begin position="123"/>
        <end position="141"/>
    </location>
</feature>
<dbReference type="RefSeq" id="WP_303903593.1">
    <property type="nucleotide sequence ID" value="NZ_DYXC01000060.1"/>
</dbReference>
<evidence type="ECO:0000256" key="1">
    <source>
        <dbReference type="ARBA" id="ARBA00004651"/>
    </source>
</evidence>
<feature type="transmembrane region" description="Helical" evidence="6">
    <location>
        <begin position="12"/>
        <end position="34"/>
    </location>
</feature>
<dbReference type="Pfam" id="PF02653">
    <property type="entry name" value="BPD_transp_2"/>
    <property type="match status" value="1"/>
</dbReference>
<feature type="transmembrane region" description="Helical" evidence="6">
    <location>
        <begin position="161"/>
        <end position="179"/>
    </location>
</feature>